<dbReference type="PANTHER" id="PTHR43229:SF2">
    <property type="entry name" value="NODULATION PROTEIN J"/>
    <property type="match status" value="1"/>
</dbReference>
<feature type="transmembrane region" description="Helical" evidence="5">
    <location>
        <begin position="229"/>
        <end position="247"/>
    </location>
</feature>
<dbReference type="EMBL" id="MFJF01000005">
    <property type="protein sequence ID" value="OGG08073.1"/>
    <property type="molecule type" value="Genomic_DNA"/>
</dbReference>
<dbReference type="GO" id="GO:0140359">
    <property type="term" value="F:ABC-type transporter activity"/>
    <property type="evidence" value="ECO:0007669"/>
    <property type="project" value="InterPro"/>
</dbReference>
<evidence type="ECO:0000256" key="3">
    <source>
        <dbReference type="ARBA" id="ARBA00022989"/>
    </source>
</evidence>
<evidence type="ECO:0000256" key="5">
    <source>
        <dbReference type="RuleBase" id="RU361157"/>
    </source>
</evidence>
<reference evidence="7 8" key="1">
    <citation type="journal article" date="2016" name="Nat. Commun.">
        <title>Thousands of microbial genomes shed light on interconnected biogeochemical processes in an aquifer system.</title>
        <authorList>
            <person name="Anantharaman K."/>
            <person name="Brown C.T."/>
            <person name="Hug L.A."/>
            <person name="Sharon I."/>
            <person name="Castelle C.J."/>
            <person name="Probst A.J."/>
            <person name="Thomas B.C."/>
            <person name="Singh A."/>
            <person name="Wilkins M.J."/>
            <person name="Karaoz U."/>
            <person name="Brodie E.L."/>
            <person name="Williams K.H."/>
            <person name="Hubbard S.S."/>
            <person name="Banfield J.F."/>
        </authorList>
    </citation>
    <scope>NUCLEOTIDE SEQUENCE [LARGE SCALE GENOMIC DNA]</scope>
</reference>
<dbReference type="Proteomes" id="UP000177354">
    <property type="component" value="Unassembled WGS sequence"/>
</dbReference>
<keyword evidence="5" id="KW-0813">Transport</keyword>
<evidence type="ECO:0000256" key="4">
    <source>
        <dbReference type="ARBA" id="ARBA00023136"/>
    </source>
</evidence>
<dbReference type="PANTHER" id="PTHR43229">
    <property type="entry name" value="NODULATION PROTEIN J"/>
    <property type="match status" value="1"/>
</dbReference>
<comment type="subcellular location">
    <subcellularLocation>
        <location evidence="5">Cell membrane</location>
        <topology evidence="5">Multi-pass membrane protein</topology>
    </subcellularLocation>
    <subcellularLocation>
        <location evidence="1">Membrane</location>
        <topology evidence="1">Multi-pass membrane protein</topology>
    </subcellularLocation>
</comment>
<comment type="caution">
    <text evidence="5">Lacks conserved residue(s) required for the propagation of feature annotation.</text>
</comment>
<dbReference type="InterPro" id="IPR051784">
    <property type="entry name" value="Nod_factor_ABC_transporter"/>
</dbReference>
<comment type="similarity">
    <text evidence="5">Belongs to the ABC-2 integral membrane protein family.</text>
</comment>
<evidence type="ECO:0000313" key="7">
    <source>
        <dbReference type="EMBL" id="OGG08073.1"/>
    </source>
</evidence>
<feature type="transmembrane region" description="Helical" evidence="5">
    <location>
        <begin position="30"/>
        <end position="48"/>
    </location>
</feature>
<evidence type="ECO:0000256" key="2">
    <source>
        <dbReference type="ARBA" id="ARBA00022692"/>
    </source>
</evidence>
<protein>
    <recommendedName>
        <fullName evidence="5">Transport permease protein</fullName>
    </recommendedName>
</protein>
<proteinExistence type="inferred from homology"/>
<feature type="transmembrane region" description="Helical" evidence="5">
    <location>
        <begin position="174"/>
        <end position="192"/>
    </location>
</feature>
<accession>A0A1F5Z6Q7</accession>
<sequence length="264" mass="30841">MEKINWSGVKGIIIRHMYTWRRDLDRIVDAFWWATMDLIFWGLTSSYIEQYNLGFDIVAVFIGGIIFWSVVLGSQREINMPLLDEAWNRNLINLFTTPVGIFEFVIATLILGMIKLILTISFLSFLAYLLYHFNIFRYGLLIIPSFASLILTGWSVGLIIDGLILRYGYKIQSFAWAMLFVIYPFSAVVYPVDILPRWAQVIARITPTSYIFENMREVLFSGIFNWPKFLTSMFLNFIYLILAALFLKRMYRIALDKGQLIKLN</sequence>
<feature type="domain" description="ABC transmembrane type-2" evidence="6">
    <location>
        <begin position="25"/>
        <end position="250"/>
    </location>
</feature>
<dbReference type="PROSITE" id="PS51012">
    <property type="entry name" value="ABC_TM2"/>
    <property type="match status" value="1"/>
</dbReference>
<evidence type="ECO:0000259" key="6">
    <source>
        <dbReference type="PROSITE" id="PS51012"/>
    </source>
</evidence>
<evidence type="ECO:0000256" key="1">
    <source>
        <dbReference type="ARBA" id="ARBA00004141"/>
    </source>
</evidence>
<dbReference type="InterPro" id="IPR013525">
    <property type="entry name" value="ABC2_TM"/>
</dbReference>
<dbReference type="GO" id="GO:0005886">
    <property type="term" value="C:plasma membrane"/>
    <property type="evidence" value="ECO:0007669"/>
    <property type="project" value="UniProtKB-SubCell"/>
</dbReference>
<gene>
    <name evidence="7" type="ORF">A2777_01670</name>
</gene>
<keyword evidence="3 5" id="KW-1133">Transmembrane helix</keyword>
<evidence type="ECO:0000313" key="8">
    <source>
        <dbReference type="Proteomes" id="UP000177354"/>
    </source>
</evidence>
<organism evidence="7 8">
    <name type="scientific">Candidatus Gottesmanbacteria bacterium RIFCSPHIGHO2_01_FULL_40_15</name>
    <dbReference type="NCBI Taxonomy" id="1798376"/>
    <lineage>
        <taxon>Bacteria</taxon>
        <taxon>Candidatus Gottesmaniibacteriota</taxon>
    </lineage>
</organism>
<feature type="transmembrane region" description="Helical" evidence="5">
    <location>
        <begin position="141"/>
        <end position="165"/>
    </location>
</feature>
<keyword evidence="4 5" id="KW-0472">Membrane</keyword>
<name>A0A1F5Z6Q7_9BACT</name>
<dbReference type="Pfam" id="PF01061">
    <property type="entry name" value="ABC2_membrane"/>
    <property type="match status" value="1"/>
</dbReference>
<dbReference type="InterPro" id="IPR047817">
    <property type="entry name" value="ABC2_TM_bact-type"/>
</dbReference>
<keyword evidence="2 5" id="KW-0812">Transmembrane</keyword>
<feature type="transmembrane region" description="Helical" evidence="5">
    <location>
        <begin position="53"/>
        <end position="71"/>
    </location>
</feature>
<keyword evidence="5" id="KW-1003">Cell membrane</keyword>
<comment type="caution">
    <text evidence="7">The sequence shown here is derived from an EMBL/GenBank/DDBJ whole genome shotgun (WGS) entry which is preliminary data.</text>
</comment>
<dbReference type="AlphaFoldDB" id="A0A1F5Z6Q7"/>